<evidence type="ECO:0000313" key="5">
    <source>
        <dbReference type="EMBL" id="CAB5231672.1"/>
    </source>
</evidence>
<organism evidence="3">
    <name type="scientific">uncultured Caudovirales phage</name>
    <dbReference type="NCBI Taxonomy" id="2100421"/>
    <lineage>
        <taxon>Viruses</taxon>
        <taxon>Duplodnaviria</taxon>
        <taxon>Heunggongvirae</taxon>
        <taxon>Uroviricota</taxon>
        <taxon>Caudoviricetes</taxon>
        <taxon>Peduoviridae</taxon>
        <taxon>Maltschvirus</taxon>
        <taxon>Maltschvirus maltsch</taxon>
    </lineage>
</organism>
<proteinExistence type="predicted"/>
<evidence type="ECO:0000313" key="1">
    <source>
        <dbReference type="EMBL" id="CAB4167045.1"/>
    </source>
</evidence>
<reference evidence="3" key="1">
    <citation type="submission" date="2020-05" db="EMBL/GenBank/DDBJ databases">
        <authorList>
            <person name="Chiriac C."/>
            <person name="Salcher M."/>
            <person name="Ghai R."/>
            <person name="Kavagutti S V."/>
        </authorList>
    </citation>
    <scope>NUCLEOTIDE SEQUENCE</scope>
</reference>
<name>A0A6J5Q955_9CAUD</name>
<evidence type="ECO:0000313" key="4">
    <source>
        <dbReference type="EMBL" id="CAB4189058.1"/>
    </source>
</evidence>
<accession>A0A6J5Q955</accession>
<evidence type="ECO:0000313" key="2">
    <source>
        <dbReference type="EMBL" id="CAB4175283.1"/>
    </source>
</evidence>
<sequence>MTLNNDGHLVDSAGNVAIDFVWGNFPIQPNDVRPNTTAERLDPALDNHIIALSGWNGFPQYSPNTAGEDVAGPTDYVLVPSVLGLTTELATDAMKDASLVPTTASAAANVGKDITRFDASSSTVAYVFGTYFDSTYPVGSKVTITAGTGIPAYAIGTWTVTGAESGNQITIGGSGFTVANTTSISGTKTIAGAAGTIKTQSRAAGANSVVPGAAVTITPWAVAS</sequence>
<dbReference type="EMBL" id="LR797132">
    <property type="protein sequence ID" value="CAB4189058.1"/>
    <property type="molecule type" value="Genomic_DNA"/>
</dbReference>
<dbReference type="EMBL" id="LR796924">
    <property type="protein sequence ID" value="CAB4175283.1"/>
    <property type="molecule type" value="Genomic_DNA"/>
</dbReference>
<dbReference type="EMBL" id="LR796798">
    <property type="protein sequence ID" value="CAB4167045.1"/>
    <property type="molecule type" value="Genomic_DNA"/>
</dbReference>
<dbReference type="EMBL" id="LR798433">
    <property type="protein sequence ID" value="CAB5231672.1"/>
    <property type="molecule type" value="Genomic_DNA"/>
</dbReference>
<protein>
    <submittedName>
        <fullName evidence="3">Uncharacterized protein</fullName>
    </submittedName>
</protein>
<dbReference type="EMBL" id="LR796979">
    <property type="protein sequence ID" value="CAB4178907.1"/>
    <property type="molecule type" value="Genomic_DNA"/>
</dbReference>
<evidence type="ECO:0000313" key="3">
    <source>
        <dbReference type="EMBL" id="CAB4178907.1"/>
    </source>
</evidence>
<gene>
    <name evidence="3" type="ORF">UFOVP1034_14</name>
    <name evidence="4" type="ORF">UFOVP1177_14</name>
    <name evidence="5" type="ORF">UFOVP1581_144</name>
    <name evidence="1" type="ORF">UFOVP854_144</name>
    <name evidence="2" type="ORF">UFOVP964_144</name>
</gene>